<gene>
    <name evidence="1" type="ORF">T190115A13A_40240</name>
</gene>
<dbReference type="Proteomes" id="UP001497602">
    <property type="component" value="Unassembled WGS sequence"/>
</dbReference>
<sequence length="165" mass="19447">MHKSLFLLCPTDCLEMVINHQFKQENYFYTSLGNSFVSDIDTLINIKDVIKKHNITNIYFVLSSDNEIILDALGGQFFSKVKGLKTFYNEIEKQKKHSEASWQMNTSRFSILSYYLNQKIKELKYLLNSLYLNDVRVFGKIYNKQQNIFTNIYSDLVCLEKHCLN</sequence>
<accession>A0ABP1FBJ9</accession>
<name>A0ABP1FBJ9_9FLAO</name>
<evidence type="ECO:0000313" key="1">
    <source>
        <dbReference type="EMBL" id="CAL2107718.1"/>
    </source>
</evidence>
<evidence type="ECO:0000313" key="2">
    <source>
        <dbReference type="Proteomes" id="UP001497602"/>
    </source>
</evidence>
<protein>
    <submittedName>
        <fullName evidence="1">Uncharacterized protein</fullName>
    </submittedName>
</protein>
<comment type="caution">
    <text evidence="1">The sequence shown here is derived from an EMBL/GenBank/DDBJ whole genome shotgun (WGS) entry which is preliminary data.</text>
</comment>
<proteinExistence type="predicted"/>
<dbReference type="EMBL" id="CAXJRC010000041">
    <property type="protein sequence ID" value="CAL2107718.1"/>
    <property type="molecule type" value="Genomic_DNA"/>
</dbReference>
<dbReference type="RefSeq" id="WP_348704073.1">
    <property type="nucleotide sequence ID" value="NZ_CAXIYA010000017.1"/>
</dbReference>
<reference evidence="1 2" key="1">
    <citation type="submission" date="2024-05" db="EMBL/GenBank/DDBJ databases">
        <authorList>
            <person name="Duchaud E."/>
        </authorList>
    </citation>
    <scope>NUCLEOTIDE SEQUENCE [LARGE SCALE GENOMIC DNA]</scope>
    <source>
        <strain evidence="1">Ena-SAMPLE-TAB-13-05-2024-13:56:06:370-140305</strain>
    </source>
</reference>
<organism evidence="1 2">
    <name type="scientific">Tenacibaculum vairaonense</name>
    <dbReference type="NCBI Taxonomy" id="3137860"/>
    <lineage>
        <taxon>Bacteria</taxon>
        <taxon>Pseudomonadati</taxon>
        <taxon>Bacteroidota</taxon>
        <taxon>Flavobacteriia</taxon>
        <taxon>Flavobacteriales</taxon>
        <taxon>Flavobacteriaceae</taxon>
        <taxon>Tenacibaculum</taxon>
    </lineage>
</organism>
<keyword evidence="2" id="KW-1185">Reference proteome</keyword>